<organism evidence="1">
    <name type="scientific">Picea glauca</name>
    <name type="common">White spruce</name>
    <name type="synonym">Pinus glauca</name>
    <dbReference type="NCBI Taxonomy" id="3330"/>
    <lineage>
        <taxon>Eukaryota</taxon>
        <taxon>Viridiplantae</taxon>
        <taxon>Streptophyta</taxon>
        <taxon>Embryophyta</taxon>
        <taxon>Tracheophyta</taxon>
        <taxon>Spermatophyta</taxon>
        <taxon>Pinopsida</taxon>
        <taxon>Pinidae</taxon>
        <taxon>Conifers I</taxon>
        <taxon>Pinales</taxon>
        <taxon>Pinaceae</taxon>
        <taxon>Picea</taxon>
    </lineage>
</organism>
<protein>
    <submittedName>
        <fullName evidence="1">Uncharacterized protein</fullName>
    </submittedName>
</protein>
<accession>A0A101M4S4</accession>
<dbReference type="EMBL" id="LKAM01000001">
    <property type="protein sequence ID" value="KUM50995.1"/>
    <property type="molecule type" value="Genomic_DNA"/>
</dbReference>
<name>A0A101M4S4_PICGL</name>
<comment type="caution">
    <text evidence="1">The sequence shown here is derived from an EMBL/GenBank/DDBJ whole genome shotgun (WGS) entry which is preliminary data.</text>
</comment>
<gene>
    <name evidence="1" type="ORF">ABT39_MTgene841</name>
</gene>
<proteinExistence type="predicted"/>
<reference evidence="1" key="1">
    <citation type="journal article" date="2015" name="Genome Biol. Evol.">
        <title>Organellar Genomes of White Spruce (Picea glauca): Assembly and Annotation.</title>
        <authorList>
            <person name="Jackman S.D."/>
            <person name="Warren R.L."/>
            <person name="Gibb E.A."/>
            <person name="Vandervalk B.P."/>
            <person name="Mohamadi H."/>
            <person name="Chu J."/>
            <person name="Raymond A."/>
            <person name="Pleasance S."/>
            <person name="Coope R."/>
            <person name="Wildung M.R."/>
            <person name="Ritland C.E."/>
            <person name="Bousquet J."/>
            <person name="Jones S.J."/>
            <person name="Bohlmann J."/>
            <person name="Birol I."/>
        </authorList>
    </citation>
    <scope>NUCLEOTIDE SEQUENCE [LARGE SCALE GENOMIC DNA]</scope>
    <source>
        <tissue evidence="1">Flushing bud</tissue>
    </source>
</reference>
<geneLocation type="mitochondrion" evidence="1"/>
<evidence type="ECO:0000313" key="1">
    <source>
        <dbReference type="EMBL" id="KUM50995.1"/>
    </source>
</evidence>
<sequence>MYWHDGICRTDGLETPLSFTQSKNLLTIKLITKHSRAYIQSYPGLDFVCGSFLPLFLSHRGLGVRATGCWRNSMC</sequence>
<dbReference type="AlphaFoldDB" id="A0A101M4S4"/>
<keyword evidence="1" id="KW-0496">Mitochondrion</keyword>